<dbReference type="eggNOG" id="KOG0017">
    <property type="taxonomic scope" value="Eukaryota"/>
</dbReference>
<evidence type="ECO:0000256" key="1">
    <source>
        <dbReference type="SAM" id="MobiDB-lite"/>
    </source>
</evidence>
<accession>K1WYZ9</accession>
<keyword evidence="3" id="KW-1185">Reference proteome</keyword>
<dbReference type="KEGG" id="mbe:MBM_08059"/>
<organism evidence="2 3">
    <name type="scientific">Marssonina brunnea f. sp. multigermtubi (strain MB_m1)</name>
    <name type="common">Marssonina leaf spot fungus</name>
    <dbReference type="NCBI Taxonomy" id="1072389"/>
    <lineage>
        <taxon>Eukaryota</taxon>
        <taxon>Fungi</taxon>
        <taxon>Dikarya</taxon>
        <taxon>Ascomycota</taxon>
        <taxon>Pezizomycotina</taxon>
        <taxon>Leotiomycetes</taxon>
        <taxon>Helotiales</taxon>
        <taxon>Drepanopezizaceae</taxon>
        <taxon>Drepanopeziza</taxon>
    </lineage>
</organism>
<proteinExistence type="predicted"/>
<dbReference type="InParanoid" id="K1WYZ9"/>
<protein>
    <submittedName>
        <fullName evidence="2">Polyprotein</fullName>
    </submittedName>
</protein>
<dbReference type="HOGENOM" id="CLU_1865530_0_0_1"/>
<dbReference type="OrthoDB" id="411592at2759"/>
<reference evidence="2 3" key="1">
    <citation type="journal article" date="2012" name="BMC Genomics">
        <title>Sequencing the genome of Marssonina brunnea reveals fungus-poplar co-evolution.</title>
        <authorList>
            <person name="Zhu S."/>
            <person name="Cao Y.-Z."/>
            <person name="Jiang C."/>
            <person name="Tan B.-Y."/>
            <person name="Wang Z."/>
            <person name="Feng S."/>
            <person name="Zhang L."/>
            <person name="Su X.-H."/>
            <person name="Brejova B."/>
            <person name="Vinar T."/>
            <person name="Xu M."/>
            <person name="Wang M.-X."/>
            <person name="Zhang S.-G."/>
            <person name="Huang M.-R."/>
            <person name="Wu R."/>
            <person name="Zhou Y."/>
        </authorList>
    </citation>
    <scope>NUCLEOTIDE SEQUENCE [LARGE SCALE GENOMIC DNA]</scope>
    <source>
        <strain evidence="2 3">MB_m1</strain>
    </source>
</reference>
<dbReference type="AlphaFoldDB" id="K1WYZ9"/>
<dbReference type="EMBL" id="JH921448">
    <property type="protein sequence ID" value="EKD13858.1"/>
    <property type="molecule type" value="Genomic_DNA"/>
</dbReference>
<sequence>MDLRLAESPRELEQANPMDDKQLGPRYSIGCTIILATEQNTRTRTNEIELEGNLVHYSSVKCPRVTKSVLASEVYGIIARVDIAIAISTTLAMVTKQLSLLAILVIVFTDSYSFYECLVKLSTTKEKRLMIDIMALK</sequence>
<evidence type="ECO:0000313" key="2">
    <source>
        <dbReference type="EMBL" id="EKD13858.1"/>
    </source>
</evidence>
<name>K1WYZ9_MARBU</name>
<evidence type="ECO:0000313" key="3">
    <source>
        <dbReference type="Proteomes" id="UP000006753"/>
    </source>
</evidence>
<dbReference type="Proteomes" id="UP000006753">
    <property type="component" value="Unassembled WGS sequence"/>
</dbReference>
<gene>
    <name evidence="2" type="ORF">MBM_08059</name>
</gene>
<feature type="region of interest" description="Disordered" evidence="1">
    <location>
        <begin position="1"/>
        <end position="21"/>
    </location>
</feature>